<evidence type="ECO:0000256" key="3">
    <source>
        <dbReference type="ARBA" id="ARBA00023157"/>
    </source>
</evidence>
<evidence type="ECO:0000256" key="2">
    <source>
        <dbReference type="ARBA" id="ARBA00022748"/>
    </source>
</evidence>
<dbReference type="Gene3D" id="3.40.30.10">
    <property type="entry name" value="Glutaredoxin"/>
    <property type="match status" value="1"/>
</dbReference>
<proteinExistence type="predicted"/>
<feature type="chain" id="PRO_5005684435" evidence="5">
    <location>
        <begin position="29"/>
        <end position="165"/>
    </location>
</feature>
<dbReference type="PANTHER" id="PTHR42852">
    <property type="entry name" value="THIOL:DISULFIDE INTERCHANGE PROTEIN DSBE"/>
    <property type="match status" value="1"/>
</dbReference>
<dbReference type="OrthoDB" id="261812at2"/>
<name>I3IHX7_9BACT</name>
<feature type="signal peptide" evidence="5">
    <location>
        <begin position="1"/>
        <end position="28"/>
    </location>
</feature>
<dbReference type="EMBL" id="BAFH01000002">
    <property type="protein sequence ID" value="GAB61322.1"/>
    <property type="molecule type" value="Genomic_DNA"/>
</dbReference>
<dbReference type="InterPro" id="IPR017937">
    <property type="entry name" value="Thioredoxin_CS"/>
</dbReference>
<evidence type="ECO:0000256" key="1">
    <source>
        <dbReference type="ARBA" id="ARBA00004196"/>
    </source>
</evidence>
<dbReference type="AlphaFoldDB" id="I3IHX7"/>
<evidence type="ECO:0000313" key="7">
    <source>
        <dbReference type="EMBL" id="GAB61322.1"/>
    </source>
</evidence>
<dbReference type="GO" id="GO:0017004">
    <property type="term" value="P:cytochrome complex assembly"/>
    <property type="evidence" value="ECO:0007669"/>
    <property type="project" value="UniProtKB-KW"/>
</dbReference>
<evidence type="ECO:0000256" key="5">
    <source>
        <dbReference type="SAM" id="SignalP"/>
    </source>
</evidence>
<dbReference type="InterPro" id="IPR000866">
    <property type="entry name" value="AhpC/TSA"/>
</dbReference>
<keyword evidence="5" id="KW-0732">Signal</keyword>
<evidence type="ECO:0000313" key="8">
    <source>
        <dbReference type="Proteomes" id="UP000002985"/>
    </source>
</evidence>
<organism evidence="7 8">
    <name type="scientific">Candidatus Jettenia caeni</name>
    <dbReference type="NCBI Taxonomy" id="247490"/>
    <lineage>
        <taxon>Bacteria</taxon>
        <taxon>Pseudomonadati</taxon>
        <taxon>Planctomycetota</taxon>
        <taxon>Candidatus Brocadiia</taxon>
        <taxon>Candidatus Brocadiales</taxon>
        <taxon>Candidatus Brocadiaceae</taxon>
        <taxon>Candidatus Jettenia</taxon>
    </lineage>
</organism>
<dbReference type="STRING" id="247490.KSU1_B0465"/>
<dbReference type="GO" id="GO:0016209">
    <property type="term" value="F:antioxidant activity"/>
    <property type="evidence" value="ECO:0007669"/>
    <property type="project" value="InterPro"/>
</dbReference>
<keyword evidence="2" id="KW-0201">Cytochrome c-type biogenesis</keyword>
<sequence length="165" mass="18668">MNKKIAGYLCFTFLFATILMAVSKTSYAEDTMKEIKLAELHTLLENNKGKVIVLNLWATWCAPCRKEIPGFISLYKKYKDKGLEIIGIAFDENGSKVVPPFIKKLNINYPIYLSGGDIGPAYNLEAYPTTIIYNKDGCMINQHTGYVSEQELEDELGTLLKDRQK</sequence>
<dbReference type="GO" id="GO:0030313">
    <property type="term" value="C:cell envelope"/>
    <property type="evidence" value="ECO:0007669"/>
    <property type="project" value="UniProtKB-SubCell"/>
</dbReference>
<dbReference type="SUPFAM" id="SSF52833">
    <property type="entry name" value="Thioredoxin-like"/>
    <property type="match status" value="1"/>
</dbReference>
<dbReference type="InterPro" id="IPR050553">
    <property type="entry name" value="Thioredoxin_ResA/DsbE_sf"/>
</dbReference>
<dbReference type="InterPro" id="IPR013766">
    <property type="entry name" value="Thioredoxin_domain"/>
</dbReference>
<keyword evidence="4" id="KW-0676">Redox-active center</keyword>
<protein>
    <submittedName>
        <fullName evidence="7">Putative thiol-disulfide oxidoreductase</fullName>
    </submittedName>
</protein>
<dbReference type="eggNOG" id="COG0526">
    <property type="taxonomic scope" value="Bacteria"/>
</dbReference>
<dbReference type="Proteomes" id="UP000002985">
    <property type="component" value="Unassembled WGS sequence"/>
</dbReference>
<dbReference type="InterPro" id="IPR036249">
    <property type="entry name" value="Thioredoxin-like_sf"/>
</dbReference>
<accession>I3IHX7</accession>
<keyword evidence="3" id="KW-1015">Disulfide bond</keyword>
<keyword evidence="8" id="KW-1185">Reference proteome</keyword>
<dbReference type="PROSITE" id="PS00194">
    <property type="entry name" value="THIOREDOXIN_1"/>
    <property type="match status" value="1"/>
</dbReference>
<gene>
    <name evidence="7" type="ORF">KSU1_B0465</name>
</gene>
<comment type="subcellular location">
    <subcellularLocation>
        <location evidence="1">Cell envelope</location>
    </subcellularLocation>
</comment>
<comment type="caution">
    <text evidence="7">The sequence shown here is derived from an EMBL/GenBank/DDBJ whole genome shotgun (WGS) entry which is preliminary data.</text>
</comment>
<reference evidence="7 8" key="1">
    <citation type="journal article" date="2012" name="FEBS Lett.">
        <title>Anammox organism KSU-1 expresses a NirK-type copper-containing nitrite reductase instead of a NirS-type with cytochrome cd1.</title>
        <authorList>
            <person name="Hira D."/>
            <person name="Toh H."/>
            <person name="Migita C.T."/>
            <person name="Okubo H."/>
            <person name="Nishiyama T."/>
            <person name="Hattori M."/>
            <person name="Furukawa K."/>
            <person name="Fujii T."/>
        </authorList>
    </citation>
    <scope>NUCLEOTIDE SEQUENCE [LARGE SCALE GENOMIC DNA]</scope>
</reference>
<evidence type="ECO:0000256" key="4">
    <source>
        <dbReference type="ARBA" id="ARBA00023284"/>
    </source>
</evidence>
<feature type="domain" description="Thioredoxin" evidence="6">
    <location>
        <begin position="13"/>
        <end position="161"/>
    </location>
</feature>
<dbReference type="PROSITE" id="PS51352">
    <property type="entry name" value="THIOREDOXIN_2"/>
    <property type="match status" value="1"/>
</dbReference>
<evidence type="ECO:0000259" key="6">
    <source>
        <dbReference type="PROSITE" id="PS51352"/>
    </source>
</evidence>
<dbReference type="GO" id="GO:0016491">
    <property type="term" value="F:oxidoreductase activity"/>
    <property type="evidence" value="ECO:0007669"/>
    <property type="project" value="InterPro"/>
</dbReference>
<dbReference type="CDD" id="cd02966">
    <property type="entry name" value="TlpA_like_family"/>
    <property type="match status" value="1"/>
</dbReference>
<dbReference type="PANTHER" id="PTHR42852:SF6">
    <property type="entry name" value="THIOL:DISULFIDE INTERCHANGE PROTEIN DSBE"/>
    <property type="match status" value="1"/>
</dbReference>
<dbReference type="Pfam" id="PF00578">
    <property type="entry name" value="AhpC-TSA"/>
    <property type="match status" value="1"/>
</dbReference>